<dbReference type="InterPro" id="IPR004711">
    <property type="entry name" value="Benzoate_Transporter"/>
</dbReference>
<dbReference type="GO" id="GO:0042925">
    <property type="term" value="F:benzoate transmembrane transporter activity"/>
    <property type="evidence" value="ECO:0007669"/>
    <property type="project" value="InterPro"/>
</dbReference>
<feature type="transmembrane region" description="Helical" evidence="1">
    <location>
        <begin position="47"/>
        <end position="67"/>
    </location>
</feature>
<dbReference type="KEGG" id="lxl:KDY119_01841"/>
<accession>A0A5P9QAE2</accession>
<dbReference type="NCBIfam" id="TIGR00843">
    <property type="entry name" value="benE"/>
    <property type="match status" value="1"/>
</dbReference>
<dbReference type="EMBL" id="CP045529">
    <property type="protein sequence ID" value="QFU98329.1"/>
    <property type="molecule type" value="Genomic_DNA"/>
</dbReference>
<dbReference type="OrthoDB" id="9813854at2"/>
<dbReference type="PANTHER" id="PTHR30199">
    <property type="entry name" value="MFS FAMILY TRANSPORTER, PREDICTED SUBSTRATE BENZOATE"/>
    <property type="match status" value="1"/>
</dbReference>
<sequence length="410" mass="41046">MERSRIARDDTTRLLLAGVVTALVGFSSSFAVVVAGLRAVGATPAQAGSGLAALCLAQGIGMVVLSWRHRIPLTLAWSTPGAALLVSTGAVVGGWPAAVGAFVLVGVLVLVTAAWPRLGALVGRIPVPVAQAMLAGVLLTLCLAPVRTLASEPGFVVPVVLVWLVLLRLAPRWATPAALGLTLVLVVVDELRHGGLPGASFGHLAWTTPHLTWQAVVGLAVPLFLVTMASQNVPGVAVLGTFGYAVPWRSAMTVTGVGTVLAAPVGGHAVNLAAITAALAASPDASSDPRRRWLATHVAGWCYVVLGVASTWLAALVALAPAGVVEAAAGLALLGSLAGALRGAFVADGPREPAVVTFVVAASGVALGGVGAAFWALLAGLVVGLVLRRPTPPEPAAAATDATAPDAAHP</sequence>
<feature type="transmembrane region" description="Helical" evidence="1">
    <location>
        <begin position="127"/>
        <end position="147"/>
    </location>
</feature>
<feature type="transmembrane region" description="Helical" evidence="1">
    <location>
        <begin position="354"/>
        <end position="387"/>
    </location>
</feature>
<feature type="transmembrane region" description="Helical" evidence="1">
    <location>
        <begin position="153"/>
        <end position="170"/>
    </location>
</feature>
<feature type="transmembrane region" description="Helical" evidence="1">
    <location>
        <begin position="98"/>
        <end position="115"/>
    </location>
</feature>
<dbReference type="PANTHER" id="PTHR30199:SF0">
    <property type="entry name" value="INNER MEMBRANE PROTEIN YDCO"/>
    <property type="match status" value="1"/>
</dbReference>
<evidence type="ECO:0000313" key="2">
    <source>
        <dbReference type="EMBL" id="QFU98329.1"/>
    </source>
</evidence>
<proteinExistence type="predicted"/>
<feature type="transmembrane region" description="Helical" evidence="1">
    <location>
        <begin position="327"/>
        <end position="347"/>
    </location>
</feature>
<dbReference type="Proteomes" id="UP000326702">
    <property type="component" value="Chromosome"/>
</dbReference>
<dbReference type="GO" id="GO:0005886">
    <property type="term" value="C:plasma membrane"/>
    <property type="evidence" value="ECO:0007669"/>
    <property type="project" value="TreeGrafter"/>
</dbReference>
<evidence type="ECO:0000313" key="3">
    <source>
        <dbReference type="Proteomes" id="UP000326702"/>
    </source>
</evidence>
<keyword evidence="3" id="KW-1185">Reference proteome</keyword>
<keyword evidence="1" id="KW-0472">Membrane</keyword>
<name>A0A5P9QAE2_9MICO</name>
<keyword evidence="1" id="KW-1133">Transmembrane helix</keyword>
<evidence type="ECO:0000256" key="1">
    <source>
        <dbReference type="SAM" id="Phobius"/>
    </source>
</evidence>
<organism evidence="2 3">
    <name type="scientific">Luteimicrobium xylanilyticum</name>
    <dbReference type="NCBI Taxonomy" id="1133546"/>
    <lineage>
        <taxon>Bacteria</taxon>
        <taxon>Bacillati</taxon>
        <taxon>Actinomycetota</taxon>
        <taxon>Actinomycetes</taxon>
        <taxon>Micrococcales</taxon>
        <taxon>Luteimicrobium</taxon>
    </lineage>
</organism>
<gene>
    <name evidence="2" type="ORF">KDY119_01841</name>
</gene>
<dbReference type="RefSeq" id="WP_153022226.1">
    <property type="nucleotide sequence ID" value="NZ_BAABIH010000002.1"/>
</dbReference>
<reference evidence="2 3" key="1">
    <citation type="submission" date="2019-10" db="EMBL/GenBank/DDBJ databases">
        <title>Genome sequence of Luteimicrobium xylanilyticum HY-24.</title>
        <authorList>
            <person name="Kim D.Y."/>
            <person name="Park H.-Y."/>
        </authorList>
    </citation>
    <scope>NUCLEOTIDE SEQUENCE [LARGE SCALE GENOMIC DNA]</scope>
    <source>
        <strain evidence="2 3">HY-24</strain>
    </source>
</reference>
<feature type="transmembrane region" description="Helical" evidence="1">
    <location>
        <begin position="300"/>
        <end position="321"/>
    </location>
</feature>
<dbReference type="AlphaFoldDB" id="A0A5P9QAE2"/>
<protein>
    <submittedName>
        <fullName evidence="2">Inner membrane protein YdcO</fullName>
    </submittedName>
</protein>
<keyword evidence="1" id="KW-0812">Transmembrane</keyword>
<dbReference type="Pfam" id="PF03594">
    <property type="entry name" value="BenE"/>
    <property type="match status" value="1"/>
</dbReference>